<dbReference type="AlphaFoldDB" id="A0A0G0KN01"/>
<keyword evidence="1" id="KW-0812">Transmembrane</keyword>
<organism evidence="3 4">
    <name type="scientific">Candidatus Shapirobacteria bacterium GW2011_GWE1_38_10</name>
    <dbReference type="NCBI Taxonomy" id="1618488"/>
    <lineage>
        <taxon>Bacteria</taxon>
        <taxon>Candidatus Shapironibacteriota</taxon>
    </lineage>
</organism>
<feature type="transmembrane region" description="Helical" evidence="1">
    <location>
        <begin position="6"/>
        <end position="23"/>
    </location>
</feature>
<dbReference type="Pfam" id="PF14402">
    <property type="entry name" value="7TM_transglut"/>
    <property type="match status" value="1"/>
</dbReference>
<comment type="caution">
    <text evidence="3">The sequence shown here is derived from an EMBL/GenBank/DDBJ whole genome shotgun (WGS) entry which is preliminary data.</text>
</comment>
<keyword evidence="1" id="KW-1133">Transmembrane helix</keyword>
<feature type="domain" description="7 transmembrane helices usually fused to an inactive transglutaminase" evidence="2">
    <location>
        <begin position="88"/>
        <end position="280"/>
    </location>
</feature>
<evidence type="ECO:0000313" key="3">
    <source>
        <dbReference type="EMBL" id="KKQ50549.1"/>
    </source>
</evidence>
<sequence length="285" mass="31094">MRKTALIVFACIYLSLGIIRIEAKAVSPTVIPTAIPTVEIMPTVAARENITEVSNKTAIKTTEVKWKGWNSISFLISEAIKRGVPENTIVLLLLLPLVATLASFLHYVGGLSGYGVFTPTMMAVAFLATGVTGGLVLFAVILAITSLSNIFLKKMKLHFWPARSISLLFVSLGTFGVMIVSALLNISEVSKISIFPILFMILLTEEFVRTQLIKSKKEAVRLTIGTLILAGVGAISMEIKGLQELVLKYPEMLVLMVIVINIVVGSYGGIRLTEIKRFKNAIRKK</sequence>
<keyword evidence="1" id="KW-0472">Membrane</keyword>
<feature type="transmembrane region" description="Helical" evidence="1">
    <location>
        <begin position="121"/>
        <end position="144"/>
    </location>
</feature>
<feature type="transmembrane region" description="Helical" evidence="1">
    <location>
        <begin position="249"/>
        <end position="270"/>
    </location>
</feature>
<feature type="transmembrane region" description="Helical" evidence="1">
    <location>
        <begin position="220"/>
        <end position="237"/>
    </location>
</feature>
<evidence type="ECO:0000256" key="1">
    <source>
        <dbReference type="SAM" id="Phobius"/>
    </source>
</evidence>
<dbReference type="EMBL" id="LBTX01000004">
    <property type="protein sequence ID" value="KKQ50549.1"/>
    <property type="molecule type" value="Genomic_DNA"/>
</dbReference>
<dbReference type="Proteomes" id="UP000034231">
    <property type="component" value="Unassembled WGS sequence"/>
</dbReference>
<feature type="transmembrane region" description="Helical" evidence="1">
    <location>
        <begin position="165"/>
        <end position="186"/>
    </location>
</feature>
<accession>A0A0G0KN01</accession>
<reference evidence="3 4" key="1">
    <citation type="journal article" date="2015" name="Nature">
        <title>rRNA introns, odd ribosomes, and small enigmatic genomes across a large radiation of phyla.</title>
        <authorList>
            <person name="Brown C.T."/>
            <person name="Hug L.A."/>
            <person name="Thomas B.C."/>
            <person name="Sharon I."/>
            <person name="Castelle C.J."/>
            <person name="Singh A."/>
            <person name="Wilkins M.J."/>
            <person name="Williams K.H."/>
            <person name="Banfield J.F."/>
        </authorList>
    </citation>
    <scope>NUCLEOTIDE SEQUENCE [LARGE SCALE GENOMIC DNA]</scope>
</reference>
<proteinExistence type="predicted"/>
<protein>
    <recommendedName>
        <fullName evidence="2">7 transmembrane helices usually fused to an inactive transglutaminase domain-containing protein</fullName>
    </recommendedName>
</protein>
<name>A0A0G0KN01_9BACT</name>
<gene>
    <name evidence="3" type="ORF">US68_C0004G0031</name>
</gene>
<evidence type="ECO:0000313" key="4">
    <source>
        <dbReference type="Proteomes" id="UP000034231"/>
    </source>
</evidence>
<feature type="transmembrane region" description="Helical" evidence="1">
    <location>
        <begin position="89"/>
        <end position="109"/>
    </location>
</feature>
<dbReference type="InterPro" id="IPR025840">
    <property type="entry name" value="7TM_transglut"/>
</dbReference>
<evidence type="ECO:0000259" key="2">
    <source>
        <dbReference type="Pfam" id="PF14402"/>
    </source>
</evidence>